<feature type="chain" id="PRO_5020422988" evidence="1">
    <location>
        <begin position="20"/>
        <end position="73"/>
    </location>
</feature>
<evidence type="ECO:0000256" key="1">
    <source>
        <dbReference type="SAM" id="SignalP"/>
    </source>
</evidence>
<dbReference type="Proteomes" id="UP000305881">
    <property type="component" value="Chromosome"/>
</dbReference>
<dbReference type="KEGG" id="mbur:EQU24_06205"/>
<sequence length="73" mass="7855">MALRRVAMPCILPPPALFAQTPAKHPALRLSGTKNLHFANAPFPRFSASVTTDKVGESLDHYQLTAGDVALLD</sequence>
<keyword evidence="1" id="KW-0732">Signal</keyword>
<dbReference type="OrthoDB" id="5577092at2"/>
<evidence type="ECO:0000313" key="2">
    <source>
        <dbReference type="EMBL" id="QCW81887.1"/>
    </source>
</evidence>
<organism evidence="2 3">
    <name type="scientific">Methylotuvimicrobium buryatense</name>
    <name type="common">Methylomicrobium buryatense</name>
    <dbReference type="NCBI Taxonomy" id="95641"/>
    <lineage>
        <taxon>Bacteria</taxon>
        <taxon>Pseudomonadati</taxon>
        <taxon>Pseudomonadota</taxon>
        <taxon>Gammaproteobacteria</taxon>
        <taxon>Methylococcales</taxon>
        <taxon>Methylococcaceae</taxon>
        <taxon>Methylotuvimicrobium</taxon>
    </lineage>
</organism>
<reference evidence="3" key="1">
    <citation type="journal article" date="2019" name="J. Bacteriol.">
        <title>A Mutagenic Screen Identifies a TonB-Dependent Receptor Required for the Lanthanide Metal Switch in the Type I Methanotroph 'Methylotuvimicrobium buryatense' 5GB1C.</title>
        <authorList>
            <person name="Groom J.D."/>
            <person name="Ford S.M."/>
            <person name="Pesesky M.W."/>
            <person name="Lidstrom M.E."/>
        </authorList>
    </citation>
    <scope>NUCLEOTIDE SEQUENCE [LARGE SCALE GENOMIC DNA]</scope>
    <source>
        <strain evidence="3">5GB1C</strain>
    </source>
</reference>
<accession>A0A4P9ULB1</accession>
<keyword evidence="3" id="KW-1185">Reference proteome</keyword>
<dbReference type="RefSeq" id="WP_017840318.1">
    <property type="nucleotide sequence ID" value="NZ_CP035467.1"/>
</dbReference>
<feature type="signal peptide" evidence="1">
    <location>
        <begin position="1"/>
        <end position="19"/>
    </location>
</feature>
<name>A0A4P9ULB1_METBY</name>
<dbReference type="EMBL" id="CP035467">
    <property type="protein sequence ID" value="QCW81887.1"/>
    <property type="molecule type" value="Genomic_DNA"/>
</dbReference>
<dbReference type="AlphaFoldDB" id="A0A4P9ULB1"/>
<protein>
    <submittedName>
        <fullName evidence="2">Uncharacterized protein</fullName>
    </submittedName>
</protein>
<evidence type="ECO:0000313" key="3">
    <source>
        <dbReference type="Proteomes" id="UP000305881"/>
    </source>
</evidence>
<gene>
    <name evidence="2" type="ORF">EQU24_06205</name>
</gene>
<proteinExistence type="predicted"/>